<name>A0A642UYB3_DIURU</name>
<proteinExistence type="predicted"/>
<protein>
    <recommendedName>
        <fullName evidence="1">Mitochondrial outer membrane transport complex Sam37/metaxin N-terminal domain-containing protein</fullName>
    </recommendedName>
</protein>
<dbReference type="Proteomes" id="UP000449547">
    <property type="component" value="Unassembled WGS sequence"/>
</dbReference>
<dbReference type="VEuPathDB" id="FungiDB:DIURU_000297"/>
<dbReference type="RefSeq" id="XP_034014904.1">
    <property type="nucleotide sequence ID" value="XM_034155679.1"/>
</dbReference>
<dbReference type="AlphaFoldDB" id="A0A642UYB3"/>
<accession>A0A642UYB3</accession>
<gene>
    <name evidence="2" type="ORF">DIURU_000297</name>
</gene>
<dbReference type="EMBL" id="SWFT01000014">
    <property type="protein sequence ID" value="KAA8908048.1"/>
    <property type="molecule type" value="Genomic_DNA"/>
</dbReference>
<dbReference type="GeneID" id="54778950"/>
<feature type="domain" description="Mitochondrial outer membrane transport complex Sam37/metaxin N-terminal" evidence="1">
    <location>
        <begin position="20"/>
        <end position="125"/>
    </location>
</feature>
<comment type="caution">
    <text evidence="2">The sequence shown here is derived from an EMBL/GenBank/DDBJ whole genome shotgun (WGS) entry which is preliminary data.</text>
</comment>
<reference evidence="2 3" key="1">
    <citation type="submission" date="2019-07" db="EMBL/GenBank/DDBJ databases">
        <title>Genome assembly of two rare yeast pathogens: Diutina rugosa and Trichomonascus ciferrii.</title>
        <authorList>
            <person name="Mixao V."/>
            <person name="Saus E."/>
            <person name="Hansen A."/>
            <person name="Lass-Flor C."/>
            <person name="Gabaldon T."/>
        </authorList>
    </citation>
    <scope>NUCLEOTIDE SEQUENCE [LARGE SCALE GENOMIC DNA]</scope>
    <source>
        <strain evidence="2 3">CBS 613</strain>
    </source>
</reference>
<dbReference type="OMA" id="PMWYNTP"/>
<keyword evidence="3" id="KW-1185">Reference proteome</keyword>
<dbReference type="Pfam" id="PF10568">
    <property type="entry name" value="Tom37"/>
    <property type="match status" value="1"/>
</dbReference>
<evidence type="ECO:0000259" key="1">
    <source>
        <dbReference type="Pfam" id="PF10568"/>
    </source>
</evidence>
<dbReference type="OrthoDB" id="5835136at2759"/>
<dbReference type="GO" id="GO:0001401">
    <property type="term" value="C:SAM complex"/>
    <property type="evidence" value="ECO:0007669"/>
    <property type="project" value="InterPro"/>
</dbReference>
<sequence length="296" mass="33098">MTTLYIWGSDAGVSAIFPECQAAVWLADGATDVVAANNTNLSSVGELPVMISDTNRYQGYVAIATQLGLKFTLEQRALVHLLLDKMSAVANYVYFINSRNYEGYTRKQFARYFPFPMMYNQPLQFYGWAQHQAQYAGLSTNKGGFFSFDVVGPTEYVNDDNDDEIVEEDEKQLPAMSRLHERQLVKKSQTKAALKEANNAAKCLHLLDEILTPLKDAAESKVVFPLLVAYIQSLTNPDLPDQFAATYLNNKYADLVSQAQTSAKSWEGDSRSIRGPQGLERPSLTNEIRYALGQYV</sequence>
<evidence type="ECO:0000313" key="3">
    <source>
        <dbReference type="Proteomes" id="UP000449547"/>
    </source>
</evidence>
<dbReference type="InterPro" id="IPR019564">
    <property type="entry name" value="Sam37/metaxin_N"/>
</dbReference>
<evidence type="ECO:0000313" key="2">
    <source>
        <dbReference type="EMBL" id="KAA8908048.1"/>
    </source>
</evidence>
<organism evidence="2 3">
    <name type="scientific">Diutina rugosa</name>
    <name type="common">Yeast</name>
    <name type="synonym">Candida rugosa</name>
    <dbReference type="NCBI Taxonomy" id="5481"/>
    <lineage>
        <taxon>Eukaryota</taxon>
        <taxon>Fungi</taxon>
        <taxon>Dikarya</taxon>
        <taxon>Ascomycota</taxon>
        <taxon>Saccharomycotina</taxon>
        <taxon>Pichiomycetes</taxon>
        <taxon>Debaryomycetaceae</taxon>
        <taxon>Diutina</taxon>
    </lineage>
</organism>